<keyword evidence="2" id="KW-1185">Reference proteome</keyword>
<comment type="caution">
    <text evidence="1">The sequence shown here is derived from an EMBL/GenBank/DDBJ whole genome shotgun (WGS) entry which is preliminary data.</text>
</comment>
<evidence type="ECO:0000313" key="2">
    <source>
        <dbReference type="Proteomes" id="UP001600888"/>
    </source>
</evidence>
<protein>
    <submittedName>
        <fullName evidence="1">Uncharacterized protein</fullName>
    </submittedName>
</protein>
<name>A0ABR4E8I3_9PEZI</name>
<sequence length="223" mass="23663">MSELLAAPLSSLAGHAYKYVCVSPRRTTHLRSPSPQPYLPSFILQISDFSILVTTFYALDLPLANMKSFTAVVALLSCTLVAANPIEIAARQFPTTIIEIPTPDCTFRPTATITATTGCPTTCTPTGLCFSDGTYHPPSDPRAKRRLGLPRMEDCRLTEFPVLLAAVTLGCGCTSMAVQPTTVTVCPTATVCTQCRTGWGIVTVTPTTCPAETPAPLPTLPAA</sequence>
<evidence type="ECO:0000313" key="1">
    <source>
        <dbReference type="EMBL" id="KAL2278695.1"/>
    </source>
</evidence>
<proteinExistence type="predicted"/>
<accession>A0ABR4E8I3</accession>
<gene>
    <name evidence="1" type="ORF">FJTKL_14253</name>
</gene>
<dbReference type="Proteomes" id="UP001600888">
    <property type="component" value="Unassembled WGS sequence"/>
</dbReference>
<reference evidence="1 2" key="1">
    <citation type="submission" date="2024-03" db="EMBL/GenBank/DDBJ databases">
        <title>A high-quality draft genome sequence of Diaporthe vaccinii, a causative agent of upright dieback and viscid rot disease in cranberry plants.</title>
        <authorList>
            <person name="Sarrasin M."/>
            <person name="Lang B.F."/>
            <person name="Burger G."/>
        </authorList>
    </citation>
    <scope>NUCLEOTIDE SEQUENCE [LARGE SCALE GENOMIC DNA]</scope>
    <source>
        <strain evidence="1 2">IS7</strain>
    </source>
</reference>
<dbReference type="EMBL" id="JBAWTH010000084">
    <property type="protein sequence ID" value="KAL2278695.1"/>
    <property type="molecule type" value="Genomic_DNA"/>
</dbReference>
<organism evidence="1 2">
    <name type="scientific">Diaporthe vaccinii</name>
    <dbReference type="NCBI Taxonomy" id="105482"/>
    <lineage>
        <taxon>Eukaryota</taxon>
        <taxon>Fungi</taxon>
        <taxon>Dikarya</taxon>
        <taxon>Ascomycota</taxon>
        <taxon>Pezizomycotina</taxon>
        <taxon>Sordariomycetes</taxon>
        <taxon>Sordariomycetidae</taxon>
        <taxon>Diaporthales</taxon>
        <taxon>Diaporthaceae</taxon>
        <taxon>Diaporthe</taxon>
        <taxon>Diaporthe eres species complex</taxon>
    </lineage>
</organism>